<proteinExistence type="predicted"/>
<sequence length="208" mass="21124">MTGRPCEYMTLAFDAILIAVGLVLATTGIFVYRKALYGFGGLLGAAGGLLIGTNLTGGWLLVLGSAVVGAIVGIWLVLSAYRMAILAAGAVSGLAIGLYASGGSLARPATLADPLVLVGLLAGAVAGWLLRRVIVLVVSAAWGAALVSLAFAPPIGDVADAAELVDAFVSPWLYGVFVAGIAVQIGLYAYLQYSDGDDPEPGLLGRFR</sequence>
<feature type="transmembrane region" description="Helical" evidence="1">
    <location>
        <begin position="85"/>
        <end position="105"/>
    </location>
</feature>
<feature type="transmembrane region" description="Helical" evidence="1">
    <location>
        <begin position="36"/>
        <end position="53"/>
    </location>
</feature>
<reference evidence="2" key="1">
    <citation type="submission" date="2020-11" db="EMBL/GenBank/DDBJ databases">
        <title>Carbohydrate-dependent, anaerobic sulfur respiration: A novel catabolism in halophilic archaea.</title>
        <authorList>
            <person name="Sorokin D.Y."/>
            <person name="Messina E."/>
            <person name="Smedile F."/>
            <person name="La Cono V."/>
            <person name="Hallsworth J.E."/>
            <person name="Yakimov M.M."/>
        </authorList>
    </citation>
    <scope>NUCLEOTIDE SEQUENCE</scope>
    <source>
        <strain evidence="2">HSR-Bgl</strain>
    </source>
</reference>
<feature type="transmembrane region" description="Helical" evidence="1">
    <location>
        <begin position="59"/>
        <end position="78"/>
    </location>
</feature>
<dbReference type="Proteomes" id="UP000663305">
    <property type="component" value="Chromosome"/>
</dbReference>
<evidence type="ECO:0000313" key="2">
    <source>
        <dbReference type="EMBL" id="QSG11114.1"/>
    </source>
</evidence>
<protein>
    <recommendedName>
        <fullName evidence="4">DUF4203 domain-containing protein</fullName>
    </recommendedName>
</protein>
<name>A0A897NFB2_9EURY</name>
<evidence type="ECO:0000256" key="1">
    <source>
        <dbReference type="SAM" id="Phobius"/>
    </source>
</evidence>
<dbReference type="EMBL" id="CP064789">
    <property type="protein sequence ID" value="QSG11114.1"/>
    <property type="molecule type" value="Genomic_DNA"/>
</dbReference>
<evidence type="ECO:0000313" key="3">
    <source>
        <dbReference type="Proteomes" id="UP000663305"/>
    </source>
</evidence>
<keyword evidence="1" id="KW-0812">Transmembrane</keyword>
<feature type="transmembrane region" description="Helical" evidence="1">
    <location>
        <begin position="111"/>
        <end position="129"/>
    </location>
</feature>
<accession>A0A897NFB2</accession>
<organism evidence="2 3">
    <name type="scientific">Halapricum desulfuricans</name>
    <dbReference type="NCBI Taxonomy" id="2841257"/>
    <lineage>
        <taxon>Archaea</taxon>
        <taxon>Methanobacteriati</taxon>
        <taxon>Methanobacteriota</taxon>
        <taxon>Stenosarchaea group</taxon>
        <taxon>Halobacteria</taxon>
        <taxon>Halobacteriales</taxon>
        <taxon>Haloarculaceae</taxon>
        <taxon>Halapricum</taxon>
    </lineage>
</organism>
<feature type="transmembrane region" description="Helical" evidence="1">
    <location>
        <begin position="172"/>
        <end position="191"/>
    </location>
</feature>
<keyword evidence="1" id="KW-0472">Membrane</keyword>
<feature type="transmembrane region" description="Helical" evidence="1">
    <location>
        <begin position="12"/>
        <end position="31"/>
    </location>
</feature>
<dbReference type="AlphaFoldDB" id="A0A897NFB2"/>
<feature type="transmembrane region" description="Helical" evidence="1">
    <location>
        <begin position="134"/>
        <end position="152"/>
    </location>
</feature>
<keyword evidence="1" id="KW-1133">Transmembrane helix</keyword>
<gene>
    <name evidence="2" type="ORF">HSBGL_0680</name>
</gene>
<evidence type="ECO:0008006" key="4">
    <source>
        <dbReference type="Google" id="ProtNLM"/>
    </source>
</evidence>